<keyword evidence="2" id="KW-0067">ATP-binding</keyword>
<dbReference type="InterPro" id="IPR027417">
    <property type="entry name" value="P-loop_NTPase"/>
</dbReference>
<dbReference type="InParanoid" id="A0A1Q6DTR1"/>
<dbReference type="EMBL" id="MSDW01000001">
    <property type="protein sequence ID" value="OKY77751.1"/>
    <property type="molecule type" value="Genomic_DNA"/>
</dbReference>
<evidence type="ECO:0000256" key="1">
    <source>
        <dbReference type="ARBA" id="ARBA00022741"/>
    </source>
</evidence>
<dbReference type="GO" id="GO:0016887">
    <property type="term" value="F:ATP hydrolysis activity"/>
    <property type="evidence" value="ECO:0007669"/>
    <property type="project" value="InterPro"/>
</dbReference>
<dbReference type="Pfam" id="PF00005">
    <property type="entry name" value="ABC_tran"/>
    <property type="match status" value="1"/>
</dbReference>
<evidence type="ECO:0000259" key="3">
    <source>
        <dbReference type="PROSITE" id="PS50893"/>
    </source>
</evidence>
<evidence type="ECO:0000256" key="2">
    <source>
        <dbReference type="ARBA" id="ARBA00022840"/>
    </source>
</evidence>
<comment type="caution">
    <text evidence="4">The sequence shown here is derived from an EMBL/GenBank/DDBJ whole genome shotgun (WGS) entry which is preliminary data.</text>
</comment>
<dbReference type="SUPFAM" id="SSF52540">
    <property type="entry name" value="P-loop containing nucleoside triphosphate hydrolases"/>
    <property type="match status" value="1"/>
</dbReference>
<dbReference type="Proteomes" id="UP000185744">
    <property type="component" value="Unassembled WGS sequence"/>
</dbReference>
<keyword evidence="5" id="KW-1185">Reference proteome</keyword>
<evidence type="ECO:0000313" key="4">
    <source>
        <dbReference type="EMBL" id="OKY77751.1"/>
    </source>
</evidence>
<dbReference type="GO" id="GO:0005524">
    <property type="term" value="F:ATP binding"/>
    <property type="evidence" value="ECO:0007669"/>
    <property type="project" value="UniProtKB-KW"/>
</dbReference>
<dbReference type="STRING" id="1903181.BTN85_0220"/>
<dbReference type="PANTHER" id="PTHR43204:SF1">
    <property type="entry name" value="ABC TRANSPORTER I FAMILY MEMBER 6, CHLOROPLASTIC"/>
    <property type="match status" value="1"/>
</dbReference>
<reference evidence="4" key="1">
    <citation type="submission" date="2016-12" db="EMBL/GenBank/DDBJ databases">
        <title>Discovery of methanogenic haloarchaea.</title>
        <authorList>
            <person name="Sorokin D.Y."/>
            <person name="Makarova K.S."/>
            <person name="Abbas B."/>
            <person name="Ferrer M."/>
            <person name="Golyshin P.N."/>
        </authorList>
    </citation>
    <scope>NUCLEOTIDE SEQUENCE [LARGE SCALE GENOMIC DNA]</scope>
    <source>
        <strain evidence="4">HMET1</strain>
    </source>
</reference>
<dbReference type="CDD" id="cd03217">
    <property type="entry name" value="ABC_FeS_Assembly"/>
    <property type="match status" value="1"/>
</dbReference>
<keyword evidence="1" id="KW-0547">Nucleotide-binding</keyword>
<dbReference type="InterPro" id="IPR003439">
    <property type="entry name" value="ABC_transporter-like_ATP-bd"/>
</dbReference>
<sequence length="246" mass="27242">MLEINNLSVEAGDKLVLKDIDLDIHEGEAHVLFGPNGAGKSSLLKAILGDPGVEVISGEIIFKGKNIKDMPMHERVKLGIGIDFQHPPRVPGVKLGELLELIGDRDKGKVKEMAVTLDLDDFLDRDVNVGFSGGESKRSEILQVYAQNPDFIMFDEPDSGVDVESVELIGKKINKMLDKEKKPSERKKSGLIITHLGYILNFMDVDRAHVLYDGIIACSGRPKEIRDQIIENGYQGCIECCQMERS</sequence>
<dbReference type="FunCoup" id="A0A1Q6DTR1">
    <property type="interactions" value="113"/>
</dbReference>
<dbReference type="SMART" id="SM00382">
    <property type="entry name" value="AAA"/>
    <property type="match status" value="1"/>
</dbReference>
<proteinExistence type="predicted"/>
<protein>
    <submittedName>
        <fullName evidence="4">Cysteine desulfurase activator ATPase SufC</fullName>
    </submittedName>
</protein>
<name>A0A1Q6DTR1_METT1</name>
<evidence type="ECO:0000313" key="5">
    <source>
        <dbReference type="Proteomes" id="UP000185744"/>
    </source>
</evidence>
<dbReference type="AlphaFoldDB" id="A0A1Q6DTR1"/>
<dbReference type="PANTHER" id="PTHR43204">
    <property type="entry name" value="ABC TRANSPORTER I FAMILY MEMBER 6, CHLOROPLASTIC"/>
    <property type="match status" value="1"/>
</dbReference>
<dbReference type="InterPro" id="IPR010230">
    <property type="entry name" value="FeS-cluster_ATPase_SufC"/>
</dbReference>
<accession>A0A1Q6DTR1</accession>
<feature type="domain" description="ABC transporter" evidence="3">
    <location>
        <begin position="2"/>
        <end position="238"/>
    </location>
</feature>
<gene>
    <name evidence="4" type="ORF">BTN85_0220</name>
</gene>
<organism evidence="4 5">
    <name type="scientific">Methanohalarchaeum thermophilum</name>
    <dbReference type="NCBI Taxonomy" id="1903181"/>
    <lineage>
        <taxon>Archaea</taxon>
        <taxon>Methanobacteriati</taxon>
        <taxon>Methanobacteriota</taxon>
        <taxon>Methanonatronarchaeia</taxon>
        <taxon>Methanonatronarchaeales</taxon>
        <taxon>Methanonatronarchaeaceae</taxon>
        <taxon>Candidatus Methanohalarchaeum</taxon>
    </lineage>
</organism>
<dbReference type="PROSITE" id="PS50893">
    <property type="entry name" value="ABC_TRANSPORTER_2"/>
    <property type="match status" value="1"/>
</dbReference>
<dbReference type="Gene3D" id="3.40.50.300">
    <property type="entry name" value="P-loop containing nucleotide triphosphate hydrolases"/>
    <property type="match status" value="1"/>
</dbReference>
<dbReference type="InterPro" id="IPR003593">
    <property type="entry name" value="AAA+_ATPase"/>
</dbReference>